<dbReference type="InterPro" id="IPR050422">
    <property type="entry name" value="X-Pro_aminopeptidase_P"/>
</dbReference>
<dbReference type="Pfam" id="PF16188">
    <property type="entry name" value="Peptidase_M24_C"/>
    <property type="match status" value="1"/>
</dbReference>
<sequence>MRSAPSKMAQGRRVLQFLLAVSCFASSSASAQFTKYNDERLPSPALEKLNRIRSIMENSTTLEGDPIQAYIVPMNDAHQSEYIAERDKRIFYLTNFSGSAGTVIITQKHALLWTDSRYHIQAERQLDLNYWTLMKQGKKDVPTTEKWLLDNLANNSRIGVDPFILSSSTFLQIADSVKPHGHALVPIMTDLVDEIWDERPPVTSNEIYPIAIQFTGQNSSYKINQVLVKLKENNAESTIITALDEVAWLLNLRGSDISYNPVFFSYLIITPTNLHLYLRKGQVSKKVKKHFHEEGLNITLHNYEDIIAGIKSLIQNTTSKILISDDASYAIYKSIPDEKRIQVASIVAKMKAVKNSVEAQGIRNAHIRDGLALVRYLHWLDLSIDTNNITEISGAAKLATFRSEEKYFKGLSFETASAVGANAALAHYDPSEDTDKQITRKEIYLVDSGGQYLDGTTDVTRTMHFGTPTDYEKQCFTRVLKGFIAFVTSVVPTNTPLSYLDNVARRELWQAGLDYGHGTGHGVGAFLNVHEYPPLITSRPSASSPGIMENMFTSDEPGYYEEDKFGIRIEDVVQVIKKANLSEAFGGRGALTFETVTFAPIQTKMIDTNLLTKDEADYINAYHQKVLRVIGRELKKRNLIETYQWLLAETKQIASTR</sequence>
<feature type="chain" id="PRO_5031359256" evidence="6">
    <location>
        <begin position="32"/>
        <end position="657"/>
    </location>
</feature>
<evidence type="ECO:0000313" key="11">
    <source>
        <dbReference type="Proteomes" id="UP000594454"/>
    </source>
</evidence>
<keyword evidence="4" id="KW-0378">Hydrolase</keyword>
<keyword evidence="6" id="KW-0732">Signal</keyword>
<dbReference type="PANTHER" id="PTHR43763">
    <property type="entry name" value="XAA-PRO AMINOPEPTIDASE 1"/>
    <property type="match status" value="1"/>
</dbReference>
<comment type="similarity">
    <text evidence="2">Belongs to the peptidase M24B family.</text>
</comment>
<dbReference type="InterPro" id="IPR036005">
    <property type="entry name" value="Creatinase/aminopeptidase-like"/>
</dbReference>
<evidence type="ECO:0000256" key="4">
    <source>
        <dbReference type="ARBA" id="ARBA00022801"/>
    </source>
</evidence>
<dbReference type="Gene3D" id="3.90.230.10">
    <property type="entry name" value="Creatinase/methionine aminopeptidase superfamily"/>
    <property type="match status" value="1"/>
</dbReference>
<evidence type="ECO:0000256" key="2">
    <source>
        <dbReference type="ARBA" id="ARBA00008766"/>
    </source>
</evidence>
<evidence type="ECO:0000256" key="6">
    <source>
        <dbReference type="SAM" id="SignalP"/>
    </source>
</evidence>
<dbReference type="SUPFAM" id="SSF53092">
    <property type="entry name" value="Creatinase/prolidase N-terminal domain"/>
    <property type="match status" value="1"/>
</dbReference>
<dbReference type="InterPro" id="IPR032416">
    <property type="entry name" value="Peptidase_M24_C"/>
</dbReference>
<keyword evidence="5" id="KW-0464">Manganese</keyword>
<reference evidence="10 11" key="1">
    <citation type="submission" date="2020-11" db="EMBL/GenBank/DDBJ databases">
        <authorList>
            <person name="Wallbank WR R."/>
            <person name="Pardo Diaz C."/>
            <person name="Kozak K."/>
            <person name="Martin S."/>
            <person name="Jiggins C."/>
            <person name="Moest M."/>
            <person name="Warren A I."/>
            <person name="Generalovic N T."/>
            <person name="Byers J.R.P. K."/>
            <person name="Montejo-Kovacevich G."/>
            <person name="Yen C E."/>
        </authorList>
    </citation>
    <scope>NUCLEOTIDE SEQUENCE [LARGE SCALE GENOMIC DNA]</scope>
</reference>
<dbReference type="Pfam" id="PF00557">
    <property type="entry name" value="Peptidase_M24"/>
    <property type="match status" value="1"/>
</dbReference>
<dbReference type="AlphaFoldDB" id="A0A7R8V3E1"/>
<feature type="domain" description="Creatinase N-terminal" evidence="8">
    <location>
        <begin position="74"/>
        <end position="187"/>
    </location>
</feature>
<dbReference type="CDD" id="cd01085">
    <property type="entry name" value="APP"/>
    <property type="match status" value="1"/>
</dbReference>
<dbReference type="FunFam" id="3.90.230.10:FF:000007">
    <property type="entry name" value="Xaa-Pro aminopeptidase P"/>
    <property type="match status" value="1"/>
</dbReference>
<gene>
    <name evidence="10" type="ORF">HERILL_LOCUS13848</name>
</gene>
<dbReference type="OMA" id="WTDSRYH"/>
<evidence type="ECO:0000256" key="5">
    <source>
        <dbReference type="ARBA" id="ARBA00023211"/>
    </source>
</evidence>
<dbReference type="InterPro" id="IPR000587">
    <property type="entry name" value="Creatinase_N"/>
</dbReference>
<evidence type="ECO:0000259" key="8">
    <source>
        <dbReference type="Pfam" id="PF01321"/>
    </source>
</evidence>
<dbReference type="InterPro" id="IPR000994">
    <property type="entry name" value="Pept_M24"/>
</dbReference>
<evidence type="ECO:0000313" key="10">
    <source>
        <dbReference type="EMBL" id="CAD7091432.1"/>
    </source>
</evidence>
<evidence type="ECO:0000256" key="1">
    <source>
        <dbReference type="ARBA" id="ARBA00001936"/>
    </source>
</evidence>
<dbReference type="InterPro" id="IPR029149">
    <property type="entry name" value="Creatin/AminoP/Spt16_N"/>
</dbReference>
<dbReference type="GO" id="GO:0005737">
    <property type="term" value="C:cytoplasm"/>
    <property type="evidence" value="ECO:0007669"/>
    <property type="project" value="UniProtKB-ARBA"/>
</dbReference>
<keyword evidence="11" id="KW-1185">Reference proteome</keyword>
<dbReference type="InParanoid" id="A0A7R8V3E1"/>
<protein>
    <submittedName>
        <fullName evidence="10">Uncharacterized protein</fullName>
    </submittedName>
</protein>
<dbReference type="Pfam" id="PF16189">
    <property type="entry name" value="Creatinase_N_2"/>
    <property type="match status" value="1"/>
</dbReference>
<feature type="signal peptide" evidence="6">
    <location>
        <begin position="1"/>
        <end position="31"/>
    </location>
</feature>
<dbReference type="GO" id="GO:0046872">
    <property type="term" value="F:metal ion binding"/>
    <property type="evidence" value="ECO:0007669"/>
    <property type="project" value="UniProtKB-KW"/>
</dbReference>
<comment type="cofactor">
    <cofactor evidence="1">
        <name>Mn(2+)</name>
        <dbReference type="ChEBI" id="CHEBI:29035"/>
    </cofactor>
</comment>
<dbReference type="InterPro" id="IPR033740">
    <property type="entry name" value="Pept_M24B"/>
</dbReference>
<dbReference type="Pfam" id="PF01321">
    <property type="entry name" value="Creatinase_N"/>
    <property type="match status" value="1"/>
</dbReference>
<dbReference type="FunFam" id="3.40.350.10:FF:000003">
    <property type="entry name" value="Xaa-pro aminopeptidase P"/>
    <property type="match status" value="1"/>
</dbReference>
<evidence type="ECO:0000256" key="3">
    <source>
        <dbReference type="ARBA" id="ARBA00022723"/>
    </source>
</evidence>
<dbReference type="SUPFAM" id="SSF55920">
    <property type="entry name" value="Creatinase/aminopeptidase"/>
    <property type="match status" value="1"/>
</dbReference>
<evidence type="ECO:0000259" key="9">
    <source>
        <dbReference type="Pfam" id="PF16188"/>
    </source>
</evidence>
<proteinExistence type="inferred from homology"/>
<dbReference type="Proteomes" id="UP000594454">
    <property type="component" value="Chromosome 5"/>
</dbReference>
<dbReference type="OrthoDB" id="9995434at2759"/>
<dbReference type="Gene3D" id="3.40.350.10">
    <property type="entry name" value="Creatinase/prolidase N-terminal domain"/>
    <property type="match status" value="2"/>
</dbReference>
<feature type="domain" description="Peptidase M24 C-terminal" evidence="9">
    <location>
        <begin position="590"/>
        <end position="653"/>
    </location>
</feature>
<evidence type="ECO:0000259" key="7">
    <source>
        <dbReference type="Pfam" id="PF00557"/>
    </source>
</evidence>
<name>A0A7R8V3E1_HERIL</name>
<dbReference type="PANTHER" id="PTHR43763:SF20">
    <property type="entry name" value="XAA-PRO AMINOPEPTIDASE APEPP"/>
    <property type="match status" value="1"/>
</dbReference>
<dbReference type="EMBL" id="LR899013">
    <property type="protein sequence ID" value="CAD7091432.1"/>
    <property type="molecule type" value="Genomic_DNA"/>
</dbReference>
<keyword evidence="3" id="KW-0479">Metal-binding</keyword>
<feature type="domain" description="Peptidase M24" evidence="7">
    <location>
        <begin position="361"/>
        <end position="575"/>
    </location>
</feature>
<dbReference type="GO" id="GO:0070006">
    <property type="term" value="F:metalloaminopeptidase activity"/>
    <property type="evidence" value="ECO:0007669"/>
    <property type="project" value="InterPro"/>
</dbReference>
<organism evidence="10 11">
    <name type="scientific">Hermetia illucens</name>
    <name type="common">Black soldier fly</name>
    <dbReference type="NCBI Taxonomy" id="343691"/>
    <lineage>
        <taxon>Eukaryota</taxon>
        <taxon>Metazoa</taxon>
        <taxon>Ecdysozoa</taxon>
        <taxon>Arthropoda</taxon>
        <taxon>Hexapoda</taxon>
        <taxon>Insecta</taxon>
        <taxon>Pterygota</taxon>
        <taxon>Neoptera</taxon>
        <taxon>Endopterygota</taxon>
        <taxon>Diptera</taxon>
        <taxon>Brachycera</taxon>
        <taxon>Stratiomyomorpha</taxon>
        <taxon>Stratiomyidae</taxon>
        <taxon>Hermetiinae</taxon>
        <taxon>Hermetia</taxon>
    </lineage>
</organism>
<accession>A0A7R8V3E1</accession>